<dbReference type="NCBIfam" id="TIGR01879">
    <property type="entry name" value="hydantase"/>
    <property type="match status" value="1"/>
</dbReference>
<dbReference type="PANTHER" id="PTHR32494">
    <property type="entry name" value="ALLANTOATE DEIMINASE-RELATED"/>
    <property type="match status" value="1"/>
</dbReference>
<feature type="binding site" evidence="3">
    <location>
        <position position="106"/>
    </location>
    <ligand>
        <name>Zn(2+)</name>
        <dbReference type="ChEBI" id="CHEBI:29105"/>
        <label>1</label>
    </ligand>
</feature>
<feature type="binding site" evidence="3">
    <location>
        <position position="409"/>
    </location>
    <ligand>
        <name>Zn(2+)</name>
        <dbReference type="ChEBI" id="CHEBI:29105"/>
        <label>2</label>
    </ligand>
</feature>
<proteinExistence type="inferred from homology"/>
<dbReference type="GO" id="GO:0016813">
    <property type="term" value="F:hydrolase activity, acting on carbon-nitrogen (but not peptide) bonds, in linear amidines"/>
    <property type="evidence" value="ECO:0007669"/>
    <property type="project" value="InterPro"/>
</dbReference>
<dbReference type="Gene3D" id="3.30.70.360">
    <property type="match status" value="1"/>
</dbReference>
<organism evidence="5 6">
    <name type="scientific">Corynebacterium provencense</name>
    <dbReference type="NCBI Taxonomy" id="1737425"/>
    <lineage>
        <taxon>Bacteria</taxon>
        <taxon>Bacillati</taxon>
        <taxon>Actinomycetota</taxon>
        <taxon>Actinomycetes</taxon>
        <taxon>Mycobacteriales</taxon>
        <taxon>Corynebacteriaceae</taxon>
        <taxon>Corynebacterium</taxon>
    </lineage>
</organism>
<dbReference type="NCBIfam" id="NF006770">
    <property type="entry name" value="PRK09290.1-4"/>
    <property type="match status" value="1"/>
</dbReference>
<comment type="cofactor">
    <cofactor evidence="3">
        <name>Zn(2+)</name>
        <dbReference type="ChEBI" id="CHEBI:29105"/>
    </cofactor>
    <text evidence="3">Binds 2 Zn(2+) ions per subunit.</text>
</comment>
<feature type="binding site" evidence="4">
    <location>
        <position position="244"/>
    </location>
    <ligand>
        <name>allantoate</name>
        <dbReference type="ChEBI" id="CHEBI:17536"/>
    </ligand>
</feature>
<evidence type="ECO:0000313" key="5">
    <source>
        <dbReference type="EMBL" id="AWT26574.1"/>
    </source>
</evidence>
<evidence type="ECO:0000256" key="4">
    <source>
        <dbReference type="PIRSR" id="PIRSR001235-2"/>
    </source>
</evidence>
<dbReference type="Gene3D" id="3.40.630.10">
    <property type="entry name" value="Zn peptidases"/>
    <property type="match status" value="1"/>
</dbReference>
<sequence>MTDIPAAARIAAELDGDAALETFHTMWSELDAIGVHPTGTRRYSWTDEDAALRAWFSAQASSRGMDVHTDANGNIRAWWGGRPEDGTSGVVTGSHLDSVADGGKWDGPLGVVLGFLAVDALAAAELQGRREGPSGYDAYRRRKPLGVVDYMDEEGTRFGVACLGSKLMAGALDPSKARELTDSDGVTLAQAMRDAGADPTGIGRDDAEIARSGVQVEVHIEQGRQLDVIGAPVGVASEIWPHGRWEFVFEGLADHAGTARLQDRKDASLPFAATVLAAREAAADLDARATFGRFRVEPGGPNVVPATVVALLDARAATDGVLTAMVDRVSRAAGTAAAEHGVTVTVRKISHAPVVEFDASLRELHGKLAAAAGEPAPEVPTQAGHDSGILAPVMPTSMLFVRSPHGVSHSMMEDASDADVLAGLRALVRSLAVLTGGDDEHSDH</sequence>
<dbReference type="PANTHER" id="PTHR32494:SF5">
    <property type="entry name" value="ALLANTOATE AMIDOHYDROLASE"/>
    <property type="match status" value="1"/>
</dbReference>
<dbReference type="RefSeq" id="WP_110481587.1">
    <property type="nucleotide sequence ID" value="NZ_CP024988.1"/>
</dbReference>
<keyword evidence="3" id="KW-0862">Zinc</keyword>
<dbReference type="InterPro" id="IPR036264">
    <property type="entry name" value="Bact_exopeptidase_dim_dom"/>
</dbReference>
<gene>
    <name evidence="5" type="primary">amaB_1</name>
    <name evidence="5" type="ORF">Csp1_17950</name>
</gene>
<dbReference type="SUPFAM" id="SSF55031">
    <property type="entry name" value="Bacterial exopeptidase dimerisation domain"/>
    <property type="match status" value="1"/>
</dbReference>
<dbReference type="GO" id="GO:0046872">
    <property type="term" value="F:metal ion binding"/>
    <property type="evidence" value="ECO:0007669"/>
    <property type="project" value="UniProtKB-KW"/>
</dbReference>
<feature type="binding site" evidence="3">
    <location>
        <position position="154"/>
    </location>
    <ligand>
        <name>Zn(2+)</name>
        <dbReference type="ChEBI" id="CHEBI:29105"/>
        <label>2</label>
    </ligand>
</feature>
<dbReference type="STRING" id="1737425.GCA_900049755_02723"/>
<dbReference type="InterPro" id="IPR010158">
    <property type="entry name" value="Amidase_Cbmase"/>
</dbReference>
<comment type="similarity">
    <text evidence="1">Belongs to the peptidase M20 family.</text>
</comment>
<protein>
    <submittedName>
        <fullName evidence="5">N-carbamoyl-L-amino acid hydrolase</fullName>
        <ecNumber evidence="5">3.5.1.87</ecNumber>
    </submittedName>
</protein>
<evidence type="ECO:0000256" key="3">
    <source>
        <dbReference type="PIRSR" id="PIRSR001235-1"/>
    </source>
</evidence>
<dbReference type="EMBL" id="CP024988">
    <property type="protein sequence ID" value="AWT26574.1"/>
    <property type="molecule type" value="Genomic_DNA"/>
</dbReference>
<evidence type="ECO:0000313" key="6">
    <source>
        <dbReference type="Proteomes" id="UP000247696"/>
    </source>
</evidence>
<dbReference type="EC" id="3.5.1.87" evidence="5"/>
<name>A0A2Z3YVE0_9CORY</name>
<feature type="binding site" evidence="3">
    <location>
        <position position="219"/>
    </location>
    <ligand>
        <name>Zn(2+)</name>
        <dbReference type="ChEBI" id="CHEBI:29105"/>
        <label>1</label>
    </ligand>
</feature>
<feature type="binding site" evidence="3">
    <location>
        <position position="106"/>
    </location>
    <ligand>
        <name>Zn(2+)</name>
        <dbReference type="ChEBI" id="CHEBI:29105"/>
        <label>2</label>
    </ligand>
</feature>
<dbReference type="GO" id="GO:0050538">
    <property type="term" value="F:N-carbamoyl-L-amino-acid hydrolase activity"/>
    <property type="evidence" value="ECO:0007669"/>
    <property type="project" value="UniProtKB-EC"/>
</dbReference>
<evidence type="ECO:0000256" key="1">
    <source>
        <dbReference type="ARBA" id="ARBA00006153"/>
    </source>
</evidence>
<keyword evidence="6" id="KW-1185">Reference proteome</keyword>
<reference evidence="6" key="1">
    <citation type="submission" date="2017-11" db="EMBL/GenBank/DDBJ databases">
        <title>Otitis media/interna in a cat caused by the recently described species Corynebacterium provencense.</title>
        <authorList>
            <person name="Kittl S."/>
            <person name="Brodard I."/>
            <person name="Rychener L."/>
            <person name="Jores J."/>
            <person name="Roosje P."/>
            <person name="Gobeli Brawand S."/>
        </authorList>
    </citation>
    <scope>NUCLEOTIDE SEQUENCE [LARGE SCALE GENOMIC DNA]</scope>
    <source>
        <strain evidence="6">17KM38</strain>
    </source>
</reference>
<keyword evidence="3" id="KW-0479">Metal-binding</keyword>
<keyword evidence="2 5" id="KW-0378">Hydrolase</keyword>
<feature type="binding site" evidence="4">
    <location>
        <position position="302"/>
    </location>
    <ligand>
        <name>allantoate</name>
        <dbReference type="ChEBI" id="CHEBI:17536"/>
    </ligand>
</feature>
<dbReference type="AlphaFoldDB" id="A0A2Z3YVE0"/>
<dbReference type="SUPFAM" id="SSF53187">
    <property type="entry name" value="Zn-dependent exopeptidases"/>
    <property type="match status" value="1"/>
</dbReference>
<dbReference type="PIRSF" id="PIRSF001235">
    <property type="entry name" value="Amidase_carbamoylase"/>
    <property type="match status" value="1"/>
</dbReference>
<feature type="binding site" evidence="4">
    <location>
        <position position="315"/>
    </location>
    <ligand>
        <name>allantoate</name>
        <dbReference type="ChEBI" id="CHEBI:17536"/>
    </ligand>
</feature>
<dbReference type="OrthoDB" id="9808195at2"/>
<dbReference type="KEGG" id="cpre:Csp1_17950"/>
<evidence type="ECO:0000256" key="2">
    <source>
        <dbReference type="ARBA" id="ARBA00022801"/>
    </source>
</evidence>
<dbReference type="Proteomes" id="UP000247696">
    <property type="component" value="Chromosome"/>
</dbReference>
<accession>A0A2Z3YVE0</accession>
<feature type="binding site" evidence="3">
    <location>
        <position position="95"/>
    </location>
    <ligand>
        <name>Zn(2+)</name>
        <dbReference type="ChEBI" id="CHEBI:29105"/>
        <label>1</label>
    </ligand>
</feature>